<dbReference type="EMBL" id="JAUQUB010000001">
    <property type="protein sequence ID" value="MDO7881107.1"/>
    <property type="molecule type" value="Genomic_DNA"/>
</dbReference>
<dbReference type="Proteomes" id="UP001241072">
    <property type="component" value="Unassembled WGS sequence"/>
</dbReference>
<evidence type="ECO:0000313" key="1">
    <source>
        <dbReference type="EMBL" id="MDO7881107.1"/>
    </source>
</evidence>
<accession>A0ABT9BKY4</accession>
<evidence type="ECO:0008006" key="3">
    <source>
        <dbReference type="Google" id="ProtNLM"/>
    </source>
</evidence>
<sequence length="139" mass="14928">MSPRTRMAAAISAVALGFSLLLFGPALGQITLSPYTGGFFSRVMVRYTPEESGRLRVIECYEAVVSTVPTGSTVTVDVDGDDSFSYQRIAEIAYPRLGVSEEPAASDYIVRVTDDPPSDSDDALIEQVCGGRVIWVVEG</sequence>
<proteinExistence type="predicted"/>
<evidence type="ECO:0000313" key="2">
    <source>
        <dbReference type="Proteomes" id="UP001241072"/>
    </source>
</evidence>
<comment type="caution">
    <text evidence="1">The sequence shown here is derived from an EMBL/GenBank/DDBJ whole genome shotgun (WGS) entry which is preliminary data.</text>
</comment>
<protein>
    <recommendedName>
        <fullName evidence="3">DUF3592 domain-containing protein</fullName>
    </recommendedName>
</protein>
<keyword evidence="2" id="KW-1185">Reference proteome</keyword>
<dbReference type="RefSeq" id="WP_305001524.1">
    <property type="nucleotide sequence ID" value="NZ_JAUQUB010000001.1"/>
</dbReference>
<gene>
    <name evidence="1" type="ORF">Q5716_02590</name>
</gene>
<organism evidence="1 2">
    <name type="scientific">Antiquaquibacter soli</name>
    <dbReference type="NCBI Taxonomy" id="3064523"/>
    <lineage>
        <taxon>Bacteria</taxon>
        <taxon>Bacillati</taxon>
        <taxon>Actinomycetota</taxon>
        <taxon>Actinomycetes</taxon>
        <taxon>Micrococcales</taxon>
        <taxon>Microbacteriaceae</taxon>
        <taxon>Antiquaquibacter</taxon>
    </lineage>
</organism>
<reference evidence="1 2" key="1">
    <citation type="submission" date="2023-07" db="EMBL/GenBank/DDBJ databases">
        <title>Protaetiibacter sp. nov WY-16 isolated from soil.</title>
        <authorList>
            <person name="Liu B."/>
            <person name="Wan Y."/>
        </authorList>
    </citation>
    <scope>NUCLEOTIDE SEQUENCE [LARGE SCALE GENOMIC DNA]</scope>
    <source>
        <strain evidence="1 2">WY-16</strain>
    </source>
</reference>
<name>A0ABT9BKY4_9MICO</name>